<evidence type="ECO:0000256" key="2">
    <source>
        <dbReference type="ARBA" id="ARBA00006555"/>
    </source>
</evidence>
<evidence type="ECO:0000256" key="8">
    <source>
        <dbReference type="ARBA" id="ARBA00022737"/>
    </source>
</evidence>
<dbReference type="GeneID" id="93421399"/>
<dbReference type="InterPro" id="IPR003538">
    <property type="entry name" value="TonB"/>
</dbReference>
<dbReference type="GO" id="GO:0098797">
    <property type="term" value="C:plasma membrane protein complex"/>
    <property type="evidence" value="ECO:0007669"/>
    <property type="project" value="TreeGrafter"/>
</dbReference>
<evidence type="ECO:0000256" key="9">
    <source>
        <dbReference type="ARBA" id="ARBA00022927"/>
    </source>
</evidence>
<dbReference type="GO" id="GO:0030288">
    <property type="term" value="C:outer membrane-bounded periplasmic space"/>
    <property type="evidence" value="ECO:0007669"/>
    <property type="project" value="InterPro"/>
</dbReference>
<proteinExistence type="inferred from homology"/>
<comment type="subcellular location">
    <subcellularLocation>
        <location evidence="1 14">Cell inner membrane</location>
        <topology evidence="1 14">Single-pass membrane protein</topology>
        <orientation evidence="1 14">Periplasmic side</orientation>
    </subcellularLocation>
</comment>
<evidence type="ECO:0000256" key="1">
    <source>
        <dbReference type="ARBA" id="ARBA00004383"/>
    </source>
</evidence>
<dbReference type="RefSeq" id="WP_006812901.1">
    <property type="nucleotide sequence ID" value="NZ_AP018946.1"/>
</dbReference>
<dbReference type="SUPFAM" id="SSF74653">
    <property type="entry name" value="TolA/TonB C-terminal domain"/>
    <property type="match status" value="1"/>
</dbReference>
<evidence type="ECO:0000259" key="16">
    <source>
        <dbReference type="PROSITE" id="PS52015"/>
    </source>
</evidence>
<dbReference type="Pfam" id="PF16031">
    <property type="entry name" value="TonB_N"/>
    <property type="match status" value="1"/>
</dbReference>
<comment type="similarity">
    <text evidence="2 14">Belongs to the TonB family.</text>
</comment>
<dbReference type="NCBIfam" id="TIGR01352">
    <property type="entry name" value="tonB_Cterm"/>
    <property type="match status" value="1"/>
</dbReference>
<dbReference type="InterPro" id="IPR037682">
    <property type="entry name" value="TonB_C"/>
</dbReference>
<dbReference type="GO" id="GO:0015031">
    <property type="term" value="P:protein transport"/>
    <property type="evidence" value="ECO:0007669"/>
    <property type="project" value="UniProtKB-UniRule"/>
</dbReference>
<keyword evidence="5 14" id="KW-1003">Cell membrane</keyword>
<feature type="domain" description="TonB C-terminal" evidence="16">
    <location>
        <begin position="154"/>
        <end position="244"/>
    </location>
</feature>
<sequence>MRGIRLVVIIGISLSIHAGLAMAWIFNQPKFPQPEEPISIAMLSFAEPAAETPVETSSEPEPVVEPEPEPVIEPVVEPVIALPQKKPEVKKKPEPKKEPKKEQKKIKEEQKPVEKKLAMNNSSSSNQEPTNKELTNKVGDTTAKNTSPVASQTQGSRGPKALNKQLPEYPDRARRLGKNGYVKVRYDIDEDGRVQNVEFVETSPKGLFERDVKRAMNRWRYEKLPAKGYVTEIHFNIDGSVKQV</sequence>
<evidence type="ECO:0000256" key="10">
    <source>
        <dbReference type="ARBA" id="ARBA00022968"/>
    </source>
</evidence>
<dbReference type="PROSITE" id="PS52015">
    <property type="entry name" value="TONB_CTD"/>
    <property type="match status" value="1"/>
</dbReference>
<feature type="region of interest" description="Disordered" evidence="15">
    <location>
        <begin position="48"/>
        <end position="172"/>
    </location>
</feature>
<keyword evidence="11" id="KW-1133">Transmembrane helix</keyword>
<keyword evidence="10 14" id="KW-0735">Signal-anchor</keyword>
<keyword evidence="9 14" id="KW-0653">Protein transport</keyword>
<evidence type="ECO:0000256" key="3">
    <source>
        <dbReference type="ARBA" id="ARBA00022362"/>
    </source>
</evidence>
<dbReference type="InterPro" id="IPR051045">
    <property type="entry name" value="TonB-dependent_transducer"/>
</dbReference>
<reference evidence="17 18" key="1">
    <citation type="submission" date="2018-06" db="EMBL/GenBank/DDBJ databases">
        <authorList>
            <consortium name="Pathogen Informatics"/>
            <person name="Doyle S."/>
        </authorList>
    </citation>
    <scope>NUCLEOTIDE SEQUENCE [LARGE SCALE GENOMIC DNA]</scope>
    <source>
        <strain evidence="17 18">NCTC12026</strain>
    </source>
</reference>
<evidence type="ECO:0000256" key="13">
    <source>
        <dbReference type="ARBA" id="ARBA00025849"/>
    </source>
</evidence>
<dbReference type="InterPro" id="IPR006260">
    <property type="entry name" value="TonB/TolA_C"/>
</dbReference>
<keyword evidence="12" id="KW-0472">Membrane</keyword>
<evidence type="ECO:0000256" key="11">
    <source>
        <dbReference type="ARBA" id="ARBA00022989"/>
    </source>
</evidence>
<feature type="compositionally biased region" description="Low complexity" evidence="15">
    <location>
        <begin position="51"/>
        <end position="61"/>
    </location>
</feature>
<evidence type="ECO:0000256" key="4">
    <source>
        <dbReference type="ARBA" id="ARBA00022448"/>
    </source>
</evidence>
<feature type="compositionally biased region" description="Polar residues" evidence="15">
    <location>
        <begin position="136"/>
        <end position="156"/>
    </location>
</feature>
<accession>A0A379G3W4</accession>
<dbReference type="EMBL" id="UGUA01000002">
    <property type="protein sequence ID" value="SUC35658.1"/>
    <property type="molecule type" value="Genomic_DNA"/>
</dbReference>
<evidence type="ECO:0000256" key="5">
    <source>
        <dbReference type="ARBA" id="ARBA00022475"/>
    </source>
</evidence>
<feature type="compositionally biased region" description="Low complexity" evidence="15">
    <location>
        <begin position="72"/>
        <end position="84"/>
    </location>
</feature>
<organism evidence="17 18">
    <name type="scientific">Providencia rustigianii</name>
    <dbReference type="NCBI Taxonomy" id="158850"/>
    <lineage>
        <taxon>Bacteria</taxon>
        <taxon>Pseudomonadati</taxon>
        <taxon>Pseudomonadota</taxon>
        <taxon>Gammaproteobacteria</taxon>
        <taxon>Enterobacterales</taxon>
        <taxon>Morganellaceae</taxon>
        <taxon>Providencia</taxon>
    </lineage>
</organism>
<evidence type="ECO:0000313" key="18">
    <source>
        <dbReference type="Proteomes" id="UP000255129"/>
    </source>
</evidence>
<feature type="compositionally biased region" description="Polar residues" evidence="15">
    <location>
        <begin position="119"/>
        <end position="129"/>
    </location>
</feature>
<gene>
    <name evidence="17" type="primary">tonB_2</name>
    <name evidence="17" type="ORF">NCTC12026_02055</name>
</gene>
<dbReference type="GO" id="GO:0015891">
    <property type="term" value="P:siderophore transport"/>
    <property type="evidence" value="ECO:0007669"/>
    <property type="project" value="InterPro"/>
</dbReference>
<keyword evidence="7" id="KW-0812">Transmembrane</keyword>
<evidence type="ECO:0000256" key="15">
    <source>
        <dbReference type="SAM" id="MobiDB-lite"/>
    </source>
</evidence>
<name>A0A379G3W4_9GAMM</name>
<dbReference type="PRINTS" id="PR01374">
    <property type="entry name" value="TONBPROTEIN"/>
</dbReference>
<dbReference type="PANTHER" id="PTHR33446">
    <property type="entry name" value="PROTEIN TONB-RELATED"/>
    <property type="match status" value="1"/>
</dbReference>
<keyword evidence="8" id="KW-0677">Repeat</keyword>
<evidence type="ECO:0000256" key="12">
    <source>
        <dbReference type="ARBA" id="ARBA00023136"/>
    </source>
</evidence>
<keyword evidence="4 14" id="KW-0813">Transport</keyword>
<evidence type="ECO:0000256" key="6">
    <source>
        <dbReference type="ARBA" id="ARBA00022519"/>
    </source>
</evidence>
<keyword evidence="6 14" id="KW-0997">Cell inner membrane</keyword>
<dbReference type="OrthoDB" id="1628901at2"/>
<dbReference type="InterPro" id="IPR049924">
    <property type="entry name" value="TonB_pro-rich"/>
</dbReference>
<dbReference type="Proteomes" id="UP000255129">
    <property type="component" value="Unassembled WGS sequence"/>
</dbReference>
<feature type="compositionally biased region" description="Basic and acidic residues" evidence="15">
    <location>
        <begin position="85"/>
        <end position="117"/>
    </location>
</feature>
<dbReference type="Gene3D" id="3.30.2420.10">
    <property type="entry name" value="TonB"/>
    <property type="match status" value="1"/>
</dbReference>
<comment type="function">
    <text evidence="14">Interacts with outer membrane receptor proteins that carry out high-affinity binding and energy dependent uptake into the periplasmic space of specific substrates. It could act to transduce energy from the cytoplasmic membrane to specific energy-requiring processes in the outer membrane, resulting in the release into the periplasm of ligands bound by these outer membrane proteins.</text>
</comment>
<evidence type="ECO:0000313" key="17">
    <source>
        <dbReference type="EMBL" id="SUC35658.1"/>
    </source>
</evidence>
<evidence type="ECO:0000256" key="7">
    <source>
        <dbReference type="ARBA" id="ARBA00022692"/>
    </source>
</evidence>
<dbReference type="GO" id="GO:0055085">
    <property type="term" value="P:transmembrane transport"/>
    <property type="evidence" value="ECO:0007669"/>
    <property type="project" value="InterPro"/>
</dbReference>
<dbReference type="PANTHER" id="PTHR33446:SF8">
    <property type="entry name" value="PROTEIN TONB"/>
    <property type="match status" value="1"/>
</dbReference>
<dbReference type="AlphaFoldDB" id="A0A379G3W4"/>
<evidence type="ECO:0000256" key="14">
    <source>
        <dbReference type="RuleBase" id="RU362123"/>
    </source>
</evidence>
<comment type="subunit">
    <text evidence="13">Homodimer. Forms a complex with the accessory proteins ExbB and ExbD.</text>
</comment>
<protein>
    <recommendedName>
        <fullName evidence="3 14">Protein TonB</fullName>
    </recommendedName>
</protein>
<dbReference type="Pfam" id="PF03544">
    <property type="entry name" value="TonB_C"/>
    <property type="match status" value="1"/>
</dbReference>
<dbReference type="GO" id="GO:0031992">
    <property type="term" value="F:energy transducer activity"/>
    <property type="evidence" value="ECO:0007669"/>
    <property type="project" value="InterPro"/>
</dbReference>